<reference evidence="1 2" key="1">
    <citation type="submission" date="2022-12" db="EMBL/GenBank/DDBJ databases">
        <title>Metagenome assembled genome from gulf of manar.</title>
        <authorList>
            <person name="Kohli P."/>
            <person name="Pk S."/>
            <person name="Venkata Ramana C."/>
            <person name="Sasikala C."/>
        </authorList>
    </citation>
    <scope>NUCLEOTIDE SEQUENCE [LARGE SCALE GENOMIC DNA]</scope>
    <source>
        <strain evidence="1">JB008</strain>
    </source>
</reference>
<dbReference type="AlphaFoldDB" id="A0AAJ1ID43"/>
<evidence type="ECO:0000313" key="2">
    <source>
        <dbReference type="Proteomes" id="UP001221217"/>
    </source>
</evidence>
<sequence length="279" mass="32578">MSIKIFLRITTFTITITTILFFASCAGFDNRQGDDSPGADYERIGTVNADLTHWNWFYRLSIDERREALVELAAEKAREQFGYDVIIRTETLEGRWNPKSLLMLLGAIGNVEDSAIEASVWKKRAEPEHEYGYRYAVIPAADYKGDWGFMQVEYKTREQLIADLDKKLAAGEITEESYNYRLSRLPDTGKIFITLAREEITNAISRWFTFTCTWKGKSIFRKRGIEDIPYVYGTDKLWWNDMSYNVGPAWDGELKLEIYDSFREELFSFRVVKERYTID</sequence>
<dbReference type="Proteomes" id="UP001221217">
    <property type="component" value="Unassembled WGS sequence"/>
</dbReference>
<name>A0AAJ1ID43_9SPIO</name>
<dbReference type="EMBL" id="JAQQAL010000008">
    <property type="protein sequence ID" value="MDC7225593.1"/>
    <property type="molecule type" value="Genomic_DNA"/>
</dbReference>
<comment type="caution">
    <text evidence="1">The sequence shown here is derived from an EMBL/GenBank/DDBJ whole genome shotgun (WGS) entry which is preliminary data.</text>
</comment>
<accession>A0AAJ1ID43</accession>
<protein>
    <submittedName>
        <fullName evidence="1">Uncharacterized protein</fullName>
    </submittedName>
</protein>
<evidence type="ECO:0000313" key="1">
    <source>
        <dbReference type="EMBL" id="MDC7225593.1"/>
    </source>
</evidence>
<organism evidence="1 2">
    <name type="scientific">Candidatus Thalassospirochaeta sargassi</name>
    <dbReference type="NCBI Taxonomy" id="3119039"/>
    <lineage>
        <taxon>Bacteria</taxon>
        <taxon>Pseudomonadati</taxon>
        <taxon>Spirochaetota</taxon>
        <taxon>Spirochaetia</taxon>
        <taxon>Spirochaetales</taxon>
        <taxon>Spirochaetaceae</taxon>
        <taxon>Candidatus Thalassospirochaeta</taxon>
    </lineage>
</organism>
<proteinExistence type="predicted"/>
<dbReference type="PROSITE" id="PS51257">
    <property type="entry name" value="PROKAR_LIPOPROTEIN"/>
    <property type="match status" value="1"/>
</dbReference>
<gene>
    <name evidence="1" type="ORF">PQJ61_02385</name>
</gene>